<comment type="caution">
    <text evidence="9">The sequence shown here is derived from an EMBL/GenBank/DDBJ whole genome shotgun (WGS) entry which is preliminary data.</text>
</comment>
<evidence type="ECO:0000256" key="7">
    <source>
        <dbReference type="ARBA" id="ARBA00039724"/>
    </source>
</evidence>
<evidence type="ECO:0000256" key="1">
    <source>
        <dbReference type="ARBA" id="ARBA00004114"/>
    </source>
</evidence>
<evidence type="ECO:0000256" key="4">
    <source>
        <dbReference type="ARBA" id="ARBA00022737"/>
    </source>
</evidence>
<keyword evidence="3 8" id="KW-0853">WD repeat</keyword>
<evidence type="ECO:0000313" key="10">
    <source>
        <dbReference type="Proteomes" id="UP001345963"/>
    </source>
</evidence>
<reference evidence="9 10" key="1">
    <citation type="submission" date="2021-07" db="EMBL/GenBank/DDBJ databases">
        <authorList>
            <person name="Palmer J.M."/>
        </authorList>
    </citation>
    <scope>NUCLEOTIDE SEQUENCE [LARGE SCALE GENOMIC DNA]</scope>
    <source>
        <strain evidence="9 10">AT_MEX2019</strain>
        <tissue evidence="9">Muscle</tissue>
    </source>
</reference>
<evidence type="ECO:0000256" key="6">
    <source>
        <dbReference type="ARBA" id="ARBA00023212"/>
    </source>
</evidence>
<dbReference type="SUPFAM" id="SSF50978">
    <property type="entry name" value="WD40 repeat-like"/>
    <property type="match status" value="1"/>
</dbReference>
<evidence type="ECO:0000256" key="5">
    <source>
        <dbReference type="ARBA" id="ARBA00023054"/>
    </source>
</evidence>
<feature type="non-terminal residue" evidence="9">
    <location>
        <position position="1"/>
    </location>
</feature>
<accession>A0ABU7AR85</accession>
<keyword evidence="2" id="KW-0963">Cytoplasm</keyword>
<dbReference type="PROSITE" id="PS50294">
    <property type="entry name" value="WD_REPEATS_REGION"/>
    <property type="match status" value="2"/>
</dbReference>
<comment type="subcellular location">
    <subcellularLocation>
        <location evidence="1">Cytoplasm</location>
        <location evidence="1">Cytoskeleton</location>
        <location evidence="1">Microtubule organizing center</location>
        <location evidence="1">Centrosome</location>
        <location evidence="1">Centriole</location>
    </subcellularLocation>
</comment>
<gene>
    <name evidence="9" type="ORF">ATANTOWER_027438</name>
</gene>
<dbReference type="InterPro" id="IPR001680">
    <property type="entry name" value="WD40_rpt"/>
</dbReference>
<evidence type="ECO:0000256" key="8">
    <source>
        <dbReference type="PROSITE-ProRule" id="PRU00221"/>
    </source>
</evidence>
<sequence>FSLDGRLIASCGDDRSVRLWDTSTKHCINCFSGCGGSATFVDFNSSGTCIASSGADSSLKIWDLRTNKLIQHYQGADIMPQEVTLLHHLTSRFDTAASQFDRHGKQTDMHLFWHIEKFQCNHADVSLTLECGMVEIESEIYSITVCLIRLANNYRTTLMQFYS</sequence>
<dbReference type="Pfam" id="PF00400">
    <property type="entry name" value="WD40"/>
    <property type="match status" value="2"/>
</dbReference>
<evidence type="ECO:0000256" key="2">
    <source>
        <dbReference type="ARBA" id="ARBA00022490"/>
    </source>
</evidence>
<protein>
    <recommendedName>
        <fullName evidence="7">POC1 centriolar protein homolog B</fullName>
    </recommendedName>
</protein>
<keyword evidence="4" id="KW-0677">Repeat</keyword>
<proteinExistence type="predicted"/>
<feature type="repeat" description="WD" evidence="8">
    <location>
        <begin position="31"/>
        <end position="72"/>
    </location>
</feature>
<dbReference type="Gene3D" id="2.130.10.10">
    <property type="entry name" value="YVTN repeat-like/Quinoprotein amine dehydrogenase"/>
    <property type="match status" value="1"/>
</dbReference>
<dbReference type="EMBL" id="JAHUTI010026364">
    <property type="protein sequence ID" value="MED6240756.1"/>
    <property type="molecule type" value="Genomic_DNA"/>
</dbReference>
<feature type="repeat" description="WD" evidence="8">
    <location>
        <begin position="1"/>
        <end position="30"/>
    </location>
</feature>
<keyword evidence="5" id="KW-0175">Coiled coil</keyword>
<keyword evidence="10" id="KW-1185">Reference proteome</keyword>
<dbReference type="PROSITE" id="PS50082">
    <property type="entry name" value="WD_REPEATS_2"/>
    <property type="match status" value="2"/>
</dbReference>
<dbReference type="InterPro" id="IPR036322">
    <property type="entry name" value="WD40_repeat_dom_sf"/>
</dbReference>
<evidence type="ECO:0000256" key="3">
    <source>
        <dbReference type="ARBA" id="ARBA00022574"/>
    </source>
</evidence>
<name>A0ABU7AR85_9TELE</name>
<organism evidence="9 10">
    <name type="scientific">Ataeniobius toweri</name>
    <dbReference type="NCBI Taxonomy" id="208326"/>
    <lineage>
        <taxon>Eukaryota</taxon>
        <taxon>Metazoa</taxon>
        <taxon>Chordata</taxon>
        <taxon>Craniata</taxon>
        <taxon>Vertebrata</taxon>
        <taxon>Euteleostomi</taxon>
        <taxon>Actinopterygii</taxon>
        <taxon>Neopterygii</taxon>
        <taxon>Teleostei</taxon>
        <taxon>Neoteleostei</taxon>
        <taxon>Acanthomorphata</taxon>
        <taxon>Ovalentaria</taxon>
        <taxon>Atherinomorphae</taxon>
        <taxon>Cyprinodontiformes</taxon>
        <taxon>Goodeidae</taxon>
        <taxon>Ataeniobius</taxon>
    </lineage>
</organism>
<dbReference type="PROSITE" id="PS00678">
    <property type="entry name" value="WD_REPEATS_1"/>
    <property type="match status" value="2"/>
</dbReference>
<evidence type="ECO:0000313" key="9">
    <source>
        <dbReference type="EMBL" id="MED6240756.1"/>
    </source>
</evidence>
<dbReference type="InterPro" id="IPR050505">
    <property type="entry name" value="WDR55/POC1"/>
</dbReference>
<dbReference type="Proteomes" id="UP001345963">
    <property type="component" value="Unassembled WGS sequence"/>
</dbReference>
<dbReference type="InterPro" id="IPR019775">
    <property type="entry name" value="WD40_repeat_CS"/>
</dbReference>
<dbReference type="PANTHER" id="PTHR44019">
    <property type="entry name" value="WD REPEAT-CONTAINING PROTEIN 55"/>
    <property type="match status" value="1"/>
</dbReference>
<dbReference type="PANTHER" id="PTHR44019:SF1">
    <property type="entry name" value="POC1 CENTRIOLAR PROTEIN HOMOLOG B"/>
    <property type="match status" value="1"/>
</dbReference>
<dbReference type="InterPro" id="IPR015943">
    <property type="entry name" value="WD40/YVTN_repeat-like_dom_sf"/>
</dbReference>
<keyword evidence="6" id="KW-0206">Cytoskeleton</keyword>
<dbReference type="SMART" id="SM00320">
    <property type="entry name" value="WD40"/>
    <property type="match status" value="1"/>
</dbReference>